<accession>A0A3P7YNU8</accession>
<dbReference type="EMBL" id="UZAF01017184">
    <property type="protein sequence ID" value="VDO38875.1"/>
    <property type="molecule type" value="Genomic_DNA"/>
</dbReference>
<dbReference type="Gene3D" id="3.40.33.10">
    <property type="entry name" value="CAP"/>
    <property type="match status" value="2"/>
</dbReference>
<organism evidence="2 3">
    <name type="scientific">Haemonchus placei</name>
    <name type="common">Barber's pole worm</name>
    <dbReference type="NCBI Taxonomy" id="6290"/>
    <lineage>
        <taxon>Eukaryota</taxon>
        <taxon>Metazoa</taxon>
        <taxon>Ecdysozoa</taxon>
        <taxon>Nematoda</taxon>
        <taxon>Chromadorea</taxon>
        <taxon>Rhabditida</taxon>
        <taxon>Rhabditina</taxon>
        <taxon>Rhabditomorpha</taxon>
        <taxon>Strongyloidea</taxon>
        <taxon>Trichostrongylidae</taxon>
        <taxon>Haemonchus</taxon>
    </lineage>
</organism>
<evidence type="ECO:0000313" key="3">
    <source>
        <dbReference type="Proteomes" id="UP000268014"/>
    </source>
</evidence>
<protein>
    <recommendedName>
        <fullName evidence="1">SCP domain-containing protein</fullName>
    </recommendedName>
</protein>
<dbReference type="OrthoDB" id="5853705at2759"/>
<dbReference type="InterPro" id="IPR014044">
    <property type="entry name" value="CAP_dom"/>
</dbReference>
<dbReference type="SUPFAM" id="SSF55797">
    <property type="entry name" value="PR-1-like"/>
    <property type="match status" value="2"/>
</dbReference>
<proteinExistence type="predicted"/>
<dbReference type="Proteomes" id="UP000268014">
    <property type="component" value="Unassembled WGS sequence"/>
</dbReference>
<keyword evidence="3" id="KW-1185">Reference proteome</keyword>
<dbReference type="STRING" id="6290.A0A3P7YNU8"/>
<feature type="domain" description="SCP" evidence="1">
    <location>
        <begin position="19"/>
        <end position="57"/>
    </location>
</feature>
<dbReference type="InterPro" id="IPR035940">
    <property type="entry name" value="CAP_sf"/>
</dbReference>
<name>A0A3P7YNU8_HAEPC</name>
<evidence type="ECO:0000313" key="2">
    <source>
        <dbReference type="EMBL" id="VDO38875.1"/>
    </source>
</evidence>
<dbReference type="Pfam" id="PF00188">
    <property type="entry name" value="CAP"/>
    <property type="match status" value="1"/>
</dbReference>
<gene>
    <name evidence="2" type="ORF">HPLM_LOCUS9972</name>
</gene>
<reference evidence="2 3" key="1">
    <citation type="submission" date="2018-11" db="EMBL/GenBank/DDBJ databases">
        <authorList>
            <consortium name="Pathogen Informatics"/>
        </authorList>
    </citation>
    <scope>NUCLEOTIDE SEQUENCE [LARGE SCALE GENOMIC DNA]</scope>
    <source>
        <strain evidence="2 3">MHpl1</strain>
    </source>
</reference>
<dbReference type="AlphaFoldDB" id="A0A3P7YNU8"/>
<evidence type="ECO:0000259" key="1">
    <source>
        <dbReference type="Pfam" id="PF00188"/>
    </source>
</evidence>
<sequence>MVQRIVYDRCTSNNVFTPQLYQQGLGEYAQLAWQSSNKIGCAVTTCSNSYTAVACEYNPGGDAVFTTIYDIGDPCTTDEDCQCAGCVCSKDEALCIPPSTKLTEINISAEFIVCPSDNGMTDEVRWMLVNTHNKLRTQTAQGKAKNAFGGFAPKAARMLKVERHDNSLS</sequence>